<feature type="transmembrane region" description="Helical" evidence="9">
    <location>
        <begin position="358"/>
        <end position="380"/>
    </location>
</feature>
<dbReference type="Pfam" id="PF00999">
    <property type="entry name" value="Na_H_Exchanger"/>
    <property type="match status" value="1"/>
</dbReference>
<comment type="caution">
    <text evidence="11">The sequence shown here is derived from an EMBL/GenBank/DDBJ whole genome shotgun (WGS) entry which is preliminary data.</text>
</comment>
<feature type="transmembrane region" description="Helical" evidence="9">
    <location>
        <begin position="30"/>
        <end position="49"/>
    </location>
</feature>
<keyword evidence="2" id="KW-0813">Transport</keyword>
<keyword evidence="12" id="KW-1185">Reference proteome</keyword>
<feature type="transmembrane region" description="Helical" evidence="9">
    <location>
        <begin position="56"/>
        <end position="72"/>
    </location>
</feature>
<dbReference type="EMBL" id="JADNYM010000019">
    <property type="protein sequence ID" value="MBG0740628.1"/>
    <property type="molecule type" value="Genomic_DNA"/>
</dbReference>
<feature type="transmembrane region" description="Helical" evidence="9">
    <location>
        <begin position="295"/>
        <end position="318"/>
    </location>
</feature>
<evidence type="ECO:0000256" key="6">
    <source>
        <dbReference type="ARBA" id="ARBA00022989"/>
    </source>
</evidence>
<feature type="transmembrane region" description="Helical" evidence="9">
    <location>
        <begin position="271"/>
        <end position="289"/>
    </location>
</feature>
<dbReference type="GO" id="GO:0015297">
    <property type="term" value="F:antiporter activity"/>
    <property type="evidence" value="ECO:0007669"/>
    <property type="project" value="UniProtKB-KW"/>
</dbReference>
<evidence type="ECO:0000256" key="4">
    <source>
        <dbReference type="ARBA" id="ARBA00022475"/>
    </source>
</evidence>
<evidence type="ECO:0000256" key="7">
    <source>
        <dbReference type="ARBA" id="ARBA00023065"/>
    </source>
</evidence>
<keyword evidence="3" id="KW-0050">Antiport</keyword>
<proteinExistence type="predicted"/>
<feature type="transmembrane region" description="Helical" evidence="9">
    <location>
        <begin position="119"/>
        <end position="140"/>
    </location>
</feature>
<feature type="domain" description="Cation/H+ exchanger transmembrane" evidence="10">
    <location>
        <begin position="12"/>
        <end position="376"/>
    </location>
</feature>
<feature type="transmembrane region" description="Helical" evidence="9">
    <location>
        <begin position="330"/>
        <end position="352"/>
    </location>
</feature>
<accession>A0A931CLU4</accession>
<keyword evidence="7" id="KW-0406">Ion transport</keyword>
<dbReference type="InterPro" id="IPR006153">
    <property type="entry name" value="Cation/H_exchanger_TM"/>
</dbReference>
<dbReference type="PANTHER" id="PTHR32507">
    <property type="entry name" value="NA(+)/H(+) ANTIPORTER 1"/>
    <property type="match status" value="1"/>
</dbReference>
<evidence type="ECO:0000256" key="3">
    <source>
        <dbReference type="ARBA" id="ARBA00022449"/>
    </source>
</evidence>
<feature type="transmembrane region" description="Helical" evidence="9">
    <location>
        <begin position="92"/>
        <end position="112"/>
    </location>
</feature>
<evidence type="ECO:0000256" key="2">
    <source>
        <dbReference type="ARBA" id="ARBA00022448"/>
    </source>
</evidence>
<dbReference type="GO" id="GO:1902600">
    <property type="term" value="P:proton transmembrane transport"/>
    <property type="evidence" value="ECO:0007669"/>
    <property type="project" value="InterPro"/>
</dbReference>
<evidence type="ECO:0000256" key="9">
    <source>
        <dbReference type="SAM" id="Phobius"/>
    </source>
</evidence>
<dbReference type="GO" id="GO:0005886">
    <property type="term" value="C:plasma membrane"/>
    <property type="evidence" value="ECO:0007669"/>
    <property type="project" value="UniProtKB-SubCell"/>
</dbReference>
<keyword evidence="8 9" id="KW-0472">Membrane</keyword>
<evidence type="ECO:0000256" key="5">
    <source>
        <dbReference type="ARBA" id="ARBA00022692"/>
    </source>
</evidence>
<organism evidence="11 12">
    <name type="scientific">Arthrobacter terrae</name>
    <dbReference type="NCBI Taxonomy" id="2935737"/>
    <lineage>
        <taxon>Bacteria</taxon>
        <taxon>Bacillati</taxon>
        <taxon>Actinomycetota</taxon>
        <taxon>Actinomycetes</taxon>
        <taxon>Micrococcales</taxon>
        <taxon>Micrococcaceae</taxon>
        <taxon>Arthrobacter</taxon>
    </lineage>
</organism>
<sequence>MIPMLTLAFAVLLILGVLISERASRTVLSTAVLFLLGGFALGQGMLGVIPIQPSDPVVGVLAQLALFSVLFTDGMKVPLSGLRRAWRLPGRALLLGLPLTLLITALLAHFIAGLPWLQSFLLGAVLSPTDPVFAAAIVGRKEVPGRLRHLLNVESGLNDGLALPIVLVLLALGDGMEVGIGGLAEEIGLGLLIGVLVPLIVIWLERLPFLMATKGLQPLVAVSIGLLVLAICLVTGANLFLAAFSAGITVANAGPGFREEFEQFGELVSELLKLAAILVFGALITPTFLFSEISWTGWVFAVLAIVAARPLALLVSFLGTRLPAKEQLAAMWFGPKGFASVVYGLLVLQSGAARSDELFHLVGLVIVLSILAHSSTDVIVARQFESPPPPATQ</sequence>
<dbReference type="InterPro" id="IPR038770">
    <property type="entry name" value="Na+/solute_symporter_sf"/>
</dbReference>
<dbReference type="PANTHER" id="PTHR32507:SF8">
    <property type="entry name" value="CNH1P"/>
    <property type="match status" value="1"/>
</dbReference>
<dbReference type="Proteomes" id="UP000655366">
    <property type="component" value="Unassembled WGS sequence"/>
</dbReference>
<dbReference type="Gene3D" id="1.20.1530.20">
    <property type="match status" value="1"/>
</dbReference>
<dbReference type="AlphaFoldDB" id="A0A931CLU4"/>
<gene>
    <name evidence="11" type="ORF">IV500_14705</name>
</gene>
<evidence type="ECO:0000313" key="11">
    <source>
        <dbReference type="EMBL" id="MBG0740628.1"/>
    </source>
</evidence>
<evidence type="ECO:0000256" key="8">
    <source>
        <dbReference type="ARBA" id="ARBA00023136"/>
    </source>
</evidence>
<feature type="transmembrane region" description="Helical" evidence="9">
    <location>
        <begin position="187"/>
        <end position="204"/>
    </location>
</feature>
<protein>
    <submittedName>
        <fullName evidence="11">Cation:proton antiporter</fullName>
    </submittedName>
</protein>
<feature type="transmembrane region" description="Helical" evidence="9">
    <location>
        <begin position="160"/>
        <end position="180"/>
    </location>
</feature>
<keyword evidence="5 9" id="KW-0812">Transmembrane</keyword>
<evidence type="ECO:0000259" key="10">
    <source>
        <dbReference type="Pfam" id="PF00999"/>
    </source>
</evidence>
<keyword evidence="4" id="KW-1003">Cell membrane</keyword>
<reference evidence="11 12" key="1">
    <citation type="submission" date="2020-11" db="EMBL/GenBank/DDBJ databases">
        <title>Arthrobacter antarcticus sp. nov., isolated from Antarctic Soil.</title>
        <authorList>
            <person name="Li J."/>
        </authorList>
    </citation>
    <scope>NUCLEOTIDE SEQUENCE [LARGE SCALE GENOMIC DNA]</scope>
    <source>
        <strain evidence="11 12">Z1-20</strain>
    </source>
</reference>
<comment type="subcellular location">
    <subcellularLocation>
        <location evidence="1">Cell membrane</location>
        <topology evidence="1">Multi-pass membrane protein</topology>
    </subcellularLocation>
</comment>
<keyword evidence="6 9" id="KW-1133">Transmembrane helix</keyword>
<evidence type="ECO:0000256" key="1">
    <source>
        <dbReference type="ARBA" id="ARBA00004651"/>
    </source>
</evidence>
<evidence type="ECO:0000313" key="12">
    <source>
        <dbReference type="Proteomes" id="UP000655366"/>
    </source>
</evidence>
<feature type="transmembrane region" description="Helical" evidence="9">
    <location>
        <begin position="224"/>
        <end position="250"/>
    </location>
</feature>
<name>A0A931CLU4_9MICC</name>